<keyword evidence="4" id="KW-1185">Reference proteome</keyword>
<proteinExistence type="predicted"/>
<gene>
    <name evidence="3" type="ORF">DU508_04830</name>
</gene>
<dbReference type="Proteomes" id="UP000253961">
    <property type="component" value="Unassembled WGS sequence"/>
</dbReference>
<dbReference type="InterPro" id="IPR010559">
    <property type="entry name" value="Sig_transdc_His_kin_internal"/>
</dbReference>
<dbReference type="GO" id="GO:0016020">
    <property type="term" value="C:membrane"/>
    <property type="evidence" value="ECO:0007669"/>
    <property type="project" value="InterPro"/>
</dbReference>
<dbReference type="PANTHER" id="PTHR34220:SF7">
    <property type="entry name" value="SENSOR HISTIDINE KINASE YPDA"/>
    <property type="match status" value="1"/>
</dbReference>
<feature type="domain" description="Signal transduction histidine kinase internal region" evidence="2">
    <location>
        <begin position="166"/>
        <end position="242"/>
    </location>
</feature>
<evidence type="ECO:0000256" key="1">
    <source>
        <dbReference type="SAM" id="Phobius"/>
    </source>
</evidence>
<dbReference type="AlphaFoldDB" id="A0A369Q0J5"/>
<sequence>MQIPRISKYLKIEIAFFITYFYIFGFLTNLEYNFWEKHLTGISFYEAEYSILYGTSSVIAFLVFYQIVKSYLINKQLLKFVSFIILFLIGYSIYQKGIHFLFSHLDFLSDEIRKSALRAYKFKSIGYSLAYMFREFLSIGCLAYFIHSAKQDEQMKALKEQQLISELTYLKAQLQPHFFFNTLNNIYALALQQARETAPLVARLAEMMRYMLYKADEELVPLKDEILFIQNYVEIENIRYRSAIVISFDVQGIDQESKISPLLLLPFIENAFKHGIENEEKQGFVNIVICNTEDELILEVDNSIARASENLGGIGLINVKKRLDILYPERYKLEIQNDGKIYQVSLMLKMK</sequence>
<dbReference type="OrthoDB" id="9792992at2"/>
<keyword evidence="1" id="KW-0472">Membrane</keyword>
<evidence type="ECO:0000259" key="2">
    <source>
        <dbReference type="Pfam" id="PF06580"/>
    </source>
</evidence>
<feature type="transmembrane region" description="Helical" evidence="1">
    <location>
        <begin position="50"/>
        <end position="68"/>
    </location>
</feature>
<keyword evidence="1" id="KW-0812">Transmembrane</keyword>
<feature type="transmembrane region" description="Helical" evidence="1">
    <location>
        <begin position="125"/>
        <end position="146"/>
    </location>
</feature>
<protein>
    <recommendedName>
        <fullName evidence="2">Signal transduction histidine kinase internal region domain-containing protein</fullName>
    </recommendedName>
</protein>
<dbReference type="GO" id="GO:0000155">
    <property type="term" value="F:phosphorelay sensor kinase activity"/>
    <property type="evidence" value="ECO:0007669"/>
    <property type="project" value="InterPro"/>
</dbReference>
<dbReference type="InterPro" id="IPR050640">
    <property type="entry name" value="Bact_2-comp_sensor_kinase"/>
</dbReference>
<feature type="transmembrane region" description="Helical" evidence="1">
    <location>
        <begin position="80"/>
        <end position="105"/>
    </location>
</feature>
<reference evidence="3 4" key="1">
    <citation type="submission" date="2018-07" db="EMBL/GenBank/DDBJ databases">
        <title>Pedobacter sp. nov., isolated from soil.</title>
        <authorList>
            <person name="Zhou L.Y."/>
            <person name="Du Z.J."/>
        </authorList>
    </citation>
    <scope>NUCLEOTIDE SEQUENCE [LARGE SCALE GENOMIC DNA]</scope>
    <source>
        <strain evidence="3 4">JDX94</strain>
    </source>
</reference>
<evidence type="ECO:0000313" key="4">
    <source>
        <dbReference type="Proteomes" id="UP000253961"/>
    </source>
</evidence>
<dbReference type="Pfam" id="PF06580">
    <property type="entry name" value="His_kinase"/>
    <property type="match status" value="1"/>
</dbReference>
<accession>A0A369Q0J5</accession>
<evidence type="ECO:0000313" key="3">
    <source>
        <dbReference type="EMBL" id="RDC58264.1"/>
    </source>
</evidence>
<organism evidence="3 4">
    <name type="scientific">Pedobacter chinensis</name>
    <dbReference type="NCBI Taxonomy" id="2282421"/>
    <lineage>
        <taxon>Bacteria</taxon>
        <taxon>Pseudomonadati</taxon>
        <taxon>Bacteroidota</taxon>
        <taxon>Sphingobacteriia</taxon>
        <taxon>Sphingobacteriales</taxon>
        <taxon>Sphingobacteriaceae</taxon>
        <taxon>Pedobacter</taxon>
    </lineage>
</organism>
<dbReference type="EMBL" id="QPKV01000002">
    <property type="protein sequence ID" value="RDC58264.1"/>
    <property type="molecule type" value="Genomic_DNA"/>
</dbReference>
<name>A0A369Q0J5_9SPHI</name>
<feature type="transmembrane region" description="Helical" evidence="1">
    <location>
        <begin position="12"/>
        <end position="30"/>
    </location>
</feature>
<dbReference type="Gene3D" id="3.30.565.10">
    <property type="entry name" value="Histidine kinase-like ATPase, C-terminal domain"/>
    <property type="match status" value="1"/>
</dbReference>
<comment type="caution">
    <text evidence="3">The sequence shown here is derived from an EMBL/GenBank/DDBJ whole genome shotgun (WGS) entry which is preliminary data.</text>
</comment>
<dbReference type="RefSeq" id="WP_115401673.1">
    <property type="nucleotide sequence ID" value="NZ_QPKV01000002.1"/>
</dbReference>
<dbReference type="InterPro" id="IPR036890">
    <property type="entry name" value="HATPase_C_sf"/>
</dbReference>
<dbReference type="PANTHER" id="PTHR34220">
    <property type="entry name" value="SENSOR HISTIDINE KINASE YPDA"/>
    <property type="match status" value="1"/>
</dbReference>
<keyword evidence="1" id="KW-1133">Transmembrane helix</keyword>